<gene>
    <name evidence="1" type="ORF">NTEN_LOCUS20793</name>
</gene>
<dbReference type="EMBL" id="CADCXU010030512">
    <property type="protein sequence ID" value="CAB0016636.1"/>
    <property type="molecule type" value="Genomic_DNA"/>
</dbReference>
<dbReference type="Proteomes" id="UP000479000">
    <property type="component" value="Unassembled WGS sequence"/>
</dbReference>
<reference evidence="1 2" key="1">
    <citation type="submission" date="2020-02" db="EMBL/GenBank/DDBJ databases">
        <authorList>
            <person name="Ferguson B K."/>
        </authorList>
    </citation>
    <scope>NUCLEOTIDE SEQUENCE [LARGE SCALE GENOMIC DNA]</scope>
</reference>
<dbReference type="AlphaFoldDB" id="A0A6H5HGU4"/>
<name>A0A6H5HGU4_9HEMI</name>
<proteinExistence type="predicted"/>
<keyword evidence="2" id="KW-1185">Reference proteome</keyword>
<evidence type="ECO:0000313" key="1">
    <source>
        <dbReference type="EMBL" id="CAB0016636.1"/>
    </source>
</evidence>
<organism evidence="1 2">
    <name type="scientific">Nesidiocoris tenuis</name>
    <dbReference type="NCBI Taxonomy" id="355587"/>
    <lineage>
        <taxon>Eukaryota</taxon>
        <taxon>Metazoa</taxon>
        <taxon>Ecdysozoa</taxon>
        <taxon>Arthropoda</taxon>
        <taxon>Hexapoda</taxon>
        <taxon>Insecta</taxon>
        <taxon>Pterygota</taxon>
        <taxon>Neoptera</taxon>
        <taxon>Paraneoptera</taxon>
        <taxon>Hemiptera</taxon>
        <taxon>Heteroptera</taxon>
        <taxon>Panheteroptera</taxon>
        <taxon>Cimicomorpha</taxon>
        <taxon>Miridae</taxon>
        <taxon>Dicyphina</taxon>
        <taxon>Nesidiocoris</taxon>
    </lineage>
</organism>
<accession>A0A6H5HGU4</accession>
<evidence type="ECO:0000313" key="2">
    <source>
        <dbReference type="Proteomes" id="UP000479000"/>
    </source>
</evidence>
<protein>
    <submittedName>
        <fullName evidence="1">Uncharacterized protein</fullName>
    </submittedName>
</protein>
<sequence length="109" mass="12009">MEGKNVAPTLSLPEQVSVNPSIRLSPSRLLSKPRARGAYSARNVGRIAIVSKSSESALSPPLSSEIRSKEPTMMWTTEFANRSQYRIVPTVPVMFFPLPSFSTSRRSAE</sequence>